<protein>
    <submittedName>
        <fullName evidence="8">Putative radical SAM protein YgiQ</fullName>
    </submittedName>
</protein>
<evidence type="ECO:0000256" key="4">
    <source>
        <dbReference type="ARBA" id="ARBA00022723"/>
    </source>
</evidence>
<organism evidence="8 9">
    <name type="scientific">Sedimentisphaera cyanobacteriorum</name>
    <dbReference type="NCBI Taxonomy" id="1940790"/>
    <lineage>
        <taxon>Bacteria</taxon>
        <taxon>Pseudomonadati</taxon>
        <taxon>Planctomycetota</taxon>
        <taxon>Phycisphaerae</taxon>
        <taxon>Sedimentisphaerales</taxon>
        <taxon>Sedimentisphaeraceae</taxon>
        <taxon>Sedimentisphaera</taxon>
    </lineage>
</organism>
<dbReference type="PROSITE" id="PS01278">
    <property type="entry name" value="MTTASE_RADICAL"/>
    <property type="match status" value="1"/>
</dbReference>
<sequence length="465" mass="52866">MIGGLEASLRRLTHYDYVEDKIKKSILTDSKADILVHGMGELAVCEIAEKLSAGCTIDQLAGIPGTAYNLRKNSPAPEKFFELPSCRQILSDNKLFMQAHLEYQKRCFPEGEAVVQDQGAGRIAVMPPSRPLSEAEMDRLYSLPFTRETHPDCRKEGEVPALESVKFSITTHRGCFGGCSFCSIYFHQGKEISSRSEGNIIKELEKLSKRKDFKGTIQDIGGPTANMYAMKCRKQKICSRQSCIYPNICKHLDCSCEKLISLMKSVLRWKKAGRGRNAFVASGVRYDLAVKSDEYMRILCKEFVGGHLKVAPEHFSNNTLKYMGKPRFGLFEKFENKFNEESRKAGKEQYLVPYFISSHPGCTNEDAEKLTEHLVSKNIMPRQVQDFTPSPLSLSTAMFVSGIDKNCNKIFTAKGSSAKKLQFALLRYYEPKHFGIISKHLSRKRKFRLLEQIRKKADYQKKRKR</sequence>
<dbReference type="EMBL" id="CP019633">
    <property type="protein sequence ID" value="AQQ09705.1"/>
    <property type="molecule type" value="Genomic_DNA"/>
</dbReference>
<reference evidence="9" key="1">
    <citation type="submission" date="2017-02" db="EMBL/GenBank/DDBJ databases">
        <title>Comparative genomics and description of representatives of a novel lineage of planctomycetes thriving in anoxic sediments.</title>
        <authorList>
            <person name="Spring S."/>
            <person name="Bunk B."/>
            <person name="Sproer C."/>
            <person name="Klenk H.-P."/>
        </authorList>
    </citation>
    <scope>NUCLEOTIDE SEQUENCE [LARGE SCALE GENOMIC DNA]</scope>
    <source>
        <strain evidence="9">L21-RPul-D3</strain>
    </source>
</reference>
<dbReference type="KEGG" id="pbu:L21SP3_01515"/>
<gene>
    <name evidence="8" type="ORF">L21SP3_01515</name>
</gene>
<dbReference type="PANTHER" id="PTHR32331:SF0">
    <property type="entry name" value="UPF0313 PROTEIN YGIQ"/>
    <property type="match status" value="1"/>
</dbReference>
<dbReference type="SFLD" id="SFLDG01069">
    <property type="entry name" value="UPF0313"/>
    <property type="match status" value="1"/>
</dbReference>
<dbReference type="InterPro" id="IPR024560">
    <property type="entry name" value="UPF0313_C"/>
</dbReference>
<dbReference type="InterPro" id="IPR058240">
    <property type="entry name" value="rSAM_sf"/>
</dbReference>
<evidence type="ECO:0000256" key="5">
    <source>
        <dbReference type="ARBA" id="ARBA00023004"/>
    </source>
</evidence>
<keyword evidence="3" id="KW-0949">S-adenosyl-L-methionine</keyword>
<dbReference type="InterPro" id="IPR006638">
    <property type="entry name" value="Elp3/MiaA/NifB-like_rSAM"/>
</dbReference>
<dbReference type="Proteomes" id="UP000188273">
    <property type="component" value="Chromosome"/>
</dbReference>
<feature type="domain" description="Radical SAM core" evidence="7">
    <location>
        <begin position="161"/>
        <end position="432"/>
    </location>
</feature>
<evidence type="ECO:0000313" key="9">
    <source>
        <dbReference type="Proteomes" id="UP000188273"/>
    </source>
</evidence>
<dbReference type="SFLD" id="SFLDG01082">
    <property type="entry name" value="B12-binding_domain_containing"/>
    <property type="match status" value="1"/>
</dbReference>
<dbReference type="Pfam" id="PF04055">
    <property type="entry name" value="Radical_SAM"/>
    <property type="match status" value="1"/>
</dbReference>
<accession>A0A1Q2HR44</accession>
<dbReference type="InterPro" id="IPR013704">
    <property type="entry name" value="UPF0313_N"/>
</dbReference>
<evidence type="ECO:0000256" key="2">
    <source>
        <dbReference type="ARBA" id="ARBA00022485"/>
    </source>
</evidence>
<dbReference type="PANTHER" id="PTHR32331">
    <property type="entry name" value="UPF0313 PROTEIN YGIQ"/>
    <property type="match status" value="1"/>
</dbReference>
<comment type="cofactor">
    <cofactor evidence="1">
        <name>[4Fe-4S] cluster</name>
        <dbReference type="ChEBI" id="CHEBI:49883"/>
    </cofactor>
</comment>
<dbReference type="Pfam" id="PF11842">
    <property type="entry name" value="DUF3362"/>
    <property type="match status" value="1"/>
</dbReference>
<dbReference type="SMART" id="SM00729">
    <property type="entry name" value="Elp3"/>
    <property type="match status" value="1"/>
</dbReference>
<evidence type="ECO:0000256" key="1">
    <source>
        <dbReference type="ARBA" id="ARBA00001966"/>
    </source>
</evidence>
<dbReference type="InterPro" id="IPR020612">
    <property type="entry name" value="Methylthiotransferase_CS"/>
</dbReference>
<keyword evidence="2" id="KW-0004">4Fe-4S</keyword>
<dbReference type="GO" id="GO:0046872">
    <property type="term" value="F:metal ion binding"/>
    <property type="evidence" value="ECO:0007669"/>
    <property type="project" value="UniProtKB-KW"/>
</dbReference>
<keyword evidence="6" id="KW-0411">Iron-sulfur</keyword>
<dbReference type="AlphaFoldDB" id="A0A1Q2HR44"/>
<dbReference type="GO" id="GO:0051539">
    <property type="term" value="F:4 iron, 4 sulfur cluster binding"/>
    <property type="evidence" value="ECO:0007669"/>
    <property type="project" value="UniProtKB-KW"/>
</dbReference>
<dbReference type="GO" id="GO:0003824">
    <property type="term" value="F:catalytic activity"/>
    <property type="evidence" value="ECO:0007669"/>
    <property type="project" value="InterPro"/>
</dbReference>
<dbReference type="InterPro" id="IPR023404">
    <property type="entry name" value="rSAM_horseshoe"/>
</dbReference>
<evidence type="ECO:0000256" key="3">
    <source>
        <dbReference type="ARBA" id="ARBA00022691"/>
    </source>
</evidence>
<dbReference type="SFLD" id="SFLDS00029">
    <property type="entry name" value="Radical_SAM"/>
    <property type="match status" value="1"/>
</dbReference>
<dbReference type="NCBIfam" id="TIGR03904">
    <property type="entry name" value="SAM_YgiQ"/>
    <property type="match status" value="1"/>
</dbReference>
<dbReference type="PROSITE" id="PS51918">
    <property type="entry name" value="RADICAL_SAM"/>
    <property type="match status" value="1"/>
</dbReference>
<evidence type="ECO:0000256" key="6">
    <source>
        <dbReference type="ARBA" id="ARBA00023014"/>
    </source>
</evidence>
<evidence type="ECO:0000259" key="7">
    <source>
        <dbReference type="PROSITE" id="PS51918"/>
    </source>
</evidence>
<dbReference type="InterPro" id="IPR022946">
    <property type="entry name" value="UPF0313"/>
</dbReference>
<dbReference type="Gene3D" id="3.80.30.20">
    <property type="entry name" value="tm_1862 like domain"/>
    <property type="match status" value="1"/>
</dbReference>
<name>A0A1Q2HR44_9BACT</name>
<keyword evidence="4" id="KW-0479">Metal-binding</keyword>
<dbReference type="SUPFAM" id="SSF102114">
    <property type="entry name" value="Radical SAM enzymes"/>
    <property type="match status" value="1"/>
</dbReference>
<keyword evidence="5" id="KW-0408">Iron</keyword>
<proteinExistence type="predicted"/>
<dbReference type="Pfam" id="PF08497">
    <property type="entry name" value="Radical_SAM_N"/>
    <property type="match status" value="1"/>
</dbReference>
<evidence type="ECO:0000313" key="8">
    <source>
        <dbReference type="EMBL" id="AQQ09705.1"/>
    </source>
</evidence>
<keyword evidence="9" id="KW-1185">Reference proteome</keyword>
<dbReference type="InterPro" id="IPR007197">
    <property type="entry name" value="rSAM"/>
</dbReference>